<evidence type="ECO:0000313" key="2">
    <source>
        <dbReference type="EMBL" id="PTQ55285.1"/>
    </source>
</evidence>
<keyword evidence="1" id="KW-0472">Membrane</keyword>
<evidence type="ECO:0000313" key="3">
    <source>
        <dbReference type="Proteomes" id="UP000244338"/>
    </source>
</evidence>
<reference evidence="3" key="1">
    <citation type="journal article" date="2018" name="Sci. Rep.">
        <title>Lignite coal burning seam in the remote Altai Mountains harbors a hydrogen-driven thermophilic microbial community.</title>
        <authorList>
            <person name="Kadnikov V.V."/>
            <person name="Mardanov A.V."/>
            <person name="Ivasenko D.A."/>
            <person name="Antsiferov D.V."/>
            <person name="Beletsky A.V."/>
            <person name="Karnachuk O.V."/>
            <person name="Ravin N.V."/>
        </authorList>
    </citation>
    <scope>NUCLEOTIDE SEQUENCE [LARGE SCALE GENOMIC DNA]</scope>
</reference>
<comment type="caution">
    <text evidence="2">The sequence shown here is derived from an EMBL/GenBank/DDBJ whole genome shotgun (WGS) entry which is preliminary data.</text>
</comment>
<evidence type="ECO:0000256" key="1">
    <source>
        <dbReference type="SAM" id="Phobius"/>
    </source>
</evidence>
<gene>
    <name evidence="2" type="ORF">BSOLF_2581</name>
</gene>
<organism evidence="2 3">
    <name type="scientific">Candidatus Carbonibacillus altaicus</name>
    <dbReference type="NCBI Taxonomy" id="2163959"/>
    <lineage>
        <taxon>Bacteria</taxon>
        <taxon>Bacillati</taxon>
        <taxon>Bacillota</taxon>
        <taxon>Bacilli</taxon>
        <taxon>Bacillales</taxon>
        <taxon>Candidatus Carbonibacillus</taxon>
    </lineage>
</organism>
<keyword evidence="1" id="KW-1133">Transmembrane helix</keyword>
<proteinExistence type="predicted"/>
<protein>
    <submittedName>
        <fullName evidence="2">Uncharacterized protein</fullName>
    </submittedName>
</protein>
<keyword evidence="1" id="KW-0812">Transmembrane</keyword>
<accession>A0A2R6XXY4</accession>
<feature type="transmembrane region" description="Helical" evidence="1">
    <location>
        <begin position="14"/>
        <end position="39"/>
    </location>
</feature>
<sequence length="220" mass="24456">MQINILNKKGGLSLYWTFMIPMFLFLALLIFEAAIIIYAKQTADRFMDSAAQAGLATARLIPQGVPVISDGTSRVTRVDLDLSNISIQLDRVTAKKAATETLRRNLTNAGWGIQSGDSTKFVRMNLNNIIAYSLTSGRTDTIIFSKQLDRPRSTANDQDIYVVRGEITVKAPLMASFYQSVFKGNLGIAKELTFPVEGKAQIRYRVGNNISNEFPSIRIR</sequence>
<dbReference type="Proteomes" id="UP000244338">
    <property type="component" value="Unassembled WGS sequence"/>
</dbReference>
<dbReference type="AlphaFoldDB" id="A0A2R6XXY4"/>
<name>A0A2R6XXY4_9BACL</name>
<dbReference type="EMBL" id="PEBX01000147">
    <property type="protein sequence ID" value="PTQ55285.1"/>
    <property type="molecule type" value="Genomic_DNA"/>
</dbReference>